<dbReference type="GO" id="GO:1902388">
    <property type="term" value="F:ceramide 1-phosphate transfer activity"/>
    <property type="evidence" value="ECO:0007669"/>
    <property type="project" value="TreeGrafter"/>
</dbReference>
<dbReference type="InterPro" id="IPR014830">
    <property type="entry name" value="Glycolipid_transfer_prot_dom"/>
</dbReference>
<sequence length="210" mass="23656">MQLELLKRMEITVFRAALEEIKIAKSSEGEVLTKPFLDACKHMLPVVDKCGASMSLVKNIVDANIMKLESRYLSNPAKFNNLQSILRADAAAKATKSSSSCTTALLWLTRAMDFLVELFRNLLDHEDWSMIHACMISYNKTLKKWHGWICGSSFMAIVKLVPDRNKVMEVIGGTKDVRHDMVLLCTTFPPLLEQNHKYLAGVGMDNHKSP</sequence>
<dbReference type="GO" id="GO:0005829">
    <property type="term" value="C:cytosol"/>
    <property type="evidence" value="ECO:0007669"/>
    <property type="project" value="TreeGrafter"/>
</dbReference>
<dbReference type="InterPro" id="IPR036497">
    <property type="entry name" value="GLTP_sf"/>
</dbReference>
<evidence type="ECO:0000313" key="3">
    <source>
        <dbReference type="EnsemblPlants" id="Kaladp0912s0014.1.v1.1"/>
    </source>
</evidence>
<keyword evidence="1" id="KW-0813">Transport</keyword>
<dbReference type="Gene3D" id="1.10.3520.10">
    <property type="entry name" value="Glycolipid transfer protein"/>
    <property type="match status" value="1"/>
</dbReference>
<dbReference type="GO" id="GO:1902387">
    <property type="term" value="F:ceramide 1-phosphate binding"/>
    <property type="evidence" value="ECO:0007669"/>
    <property type="project" value="TreeGrafter"/>
</dbReference>
<dbReference type="GO" id="GO:0016020">
    <property type="term" value="C:membrane"/>
    <property type="evidence" value="ECO:0007669"/>
    <property type="project" value="TreeGrafter"/>
</dbReference>
<dbReference type="Gramene" id="Kaladp0912s0014.1.v1.1">
    <property type="protein sequence ID" value="Kaladp0912s0014.1.v1.1"/>
    <property type="gene ID" value="Kaladp0912s0014.v1.1"/>
</dbReference>
<keyword evidence="4" id="KW-1185">Reference proteome</keyword>
<reference evidence="3" key="1">
    <citation type="submission" date="2021-01" db="UniProtKB">
        <authorList>
            <consortium name="EnsemblPlants"/>
        </authorList>
    </citation>
    <scope>IDENTIFICATION</scope>
</reference>
<protein>
    <recommendedName>
        <fullName evidence="2">Glycolipid transfer protein domain-containing protein</fullName>
    </recommendedName>
</protein>
<organism evidence="3 4">
    <name type="scientific">Kalanchoe fedtschenkoi</name>
    <name type="common">Lavender scallops</name>
    <name type="synonym">South American air plant</name>
    <dbReference type="NCBI Taxonomy" id="63787"/>
    <lineage>
        <taxon>Eukaryota</taxon>
        <taxon>Viridiplantae</taxon>
        <taxon>Streptophyta</taxon>
        <taxon>Embryophyta</taxon>
        <taxon>Tracheophyta</taxon>
        <taxon>Spermatophyta</taxon>
        <taxon>Magnoliopsida</taxon>
        <taxon>eudicotyledons</taxon>
        <taxon>Gunneridae</taxon>
        <taxon>Pentapetalae</taxon>
        <taxon>Saxifragales</taxon>
        <taxon>Crassulaceae</taxon>
        <taxon>Kalanchoe</taxon>
    </lineage>
</organism>
<dbReference type="AlphaFoldDB" id="A0A7N0VJI2"/>
<dbReference type="EnsemblPlants" id="Kaladp0912s0014.1.v1.1">
    <property type="protein sequence ID" value="Kaladp0912s0014.1.v1.1"/>
    <property type="gene ID" value="Kaladp0912s0014.v1.1"/>
</dbReference>
<evidence type="ECO:0000313" key="4">
    <source>
        <dbReference type="Proteomes" id="UP000594263"/>
    </source>
</evidence>
<accession>A0A7N0VJI2</accession>
<dbReference type="PANTHER" id="PTHR10219:SF25">
    <property type="entry name" value="PLECKSTRIN HOMOLOGY DOMAIN-CONTAINING FAMILY A MEMBER 8"/>
    <property type="match status" value="1"/>
</dbReference>
<proteinExistence type="predicted"/>
<name>A0A7N0VJI2_KALFE</name>
<dbReference type="Proteomes" id="UP000594263">
    <property type="component" value="Unplaced"/>
</dbReference>
<evidence type="ECO:0000259" key="2">
    <source>
        <dbReference type="Pfam" id="PF08718"/>
    </source>
</evidence>
<evidence type="ECO:0000256" key="1">
    <source>
        <dbReference type="ARBA" id="ARBA00022448"/>
    </source>
</evidence>
<feature type="domain" description="Glycolipid transfer protein" evidence="2">
    <location>
        <begin position="31"/>
        <end position="172"/>
    </location>
</feature>
<dbReference type="Pfam" id="PF08718">
    <property type="entry name" value="GLTP"/>
    <property type="match status" value="1"/>
</dbReference>
<dbReference type="SUPFAM" id="SSF110004">
    <property type="entry name" value="Glycolipid transfer protein, GLTP"/>
    <property type="match status" value="1"/>
</dbReference>
<dbReference type="PANTHER" id="PTHR10219">
    <property type="entry name" value="GLYCOLIPID TRANSFER PROTEIN-RELATED"/>
    <property type="match status" value="1"/>
</dbReference>